<evidence type="ECO:0000313" key="2">
    <source>
        <dbReference type="EMBL" id="KAA3944214.1"/>
    </source>
</evidence>
<feature type="chain" id="PRO_5024319405" description="Lipocalin-like domain-containing protein" evidence="1">
    <location>
        <begin position="31"/>
        <end position="137"/>
    </location>
</feature>
<protein>
    <recommendedName>
        <fullName evidence="4">Lipocalin-like domain-containing protein</fullName>
    </recommendedName>
</protein>
<evidence type="ECO:0008006" key="4">
    <source>
        <dbReference type="Google" id="ProtNLM"/>
    </source>
</evidence>
<dbReference type="Proteomes" id="UP000323717">
    <property type="component" value="Unassembled WGS sequence"/>
</dbReference>
<gene>
    <name evidence="2" type="ORF">F3D71_20530</name>
</gene>
<dbReference type="AlphaFoldDB" id="A0A5M5BZB7"/>
<sequence length="137" mass="15954">MKKKITLCTVLSTFIICAMLCLTNCSNNDAPTPVLTPEALEQTTWQVQKTEYNIKGDIVYTGKSILQFITDSEGIETVFNEEDERTWNRDFTYQVDRKIITFGKKESTWTVLEYTGTHLVMEAYNPNRMVWTLEKMY</sequence>
<accession>A0A5M5BZB7</accession>
<name>A0A5M5BZB7_BACOV</name>
<keyword evidence="1" id="KW-0732">Signal</keyword>
<evidence type="ECO:0000256" key="1">
    <source>
        <dbReference type="SAM" id="SignalP"/>
    </source>
</evidence>
<comment type="caution">
    <text evidence="2">The sequence shown here is derived from an EMBL/GenBank/DDBJ whole genome shotgun (WGS) entry which is preliminary data.</text>
</comment>
<feature type="signal peptide" evidence="1">
    <location>
        <begin position="1"/>
        <end position="30"/>
    </location>
</feature>
<evidence type="ECO:0000313" key="3">
    <source>
        <dbReference type="Proteomes" id="UP000323717"/>
    </source>
</evidence>
<organism evidence="2 3">
    <name type="scientific">Bacteroides ovatus</name>
    <dbReference type="NCBI Taxonomy" id="28116"/>
    <lineage>
        <taxon>Bacteria</taxon>
        <taxon>Pseudomonadati</taxon>
        <taxon>Bacteroidota</taxon>
        <taxon>Bacteroidia</taxon>
        <taxon>Bacteroidales</taxon>
        <taxon>Bacteroidaceae</taxon>
        <taxon>Bacteroides</taxon>
    </lineage>
</organism>
<dbReference type="EMBL" id="VWLE01000371">
    <property type="protein sequence ID" value="KAA3944214.1"/>
    <property type="molecule type" value="Genomic_DNA"/>
</dbReference>
<proteinExistence type="predicted"/>
<reference evidence="2 3" key="1">
    <citation type="journal article" date="2019" name="Nat. Med.">
        <title>A library of human gut bacterial isolates paired with longitudinal multiomics data enables mechanistic microbiome research.</title>
        <authorList>
            <person name="Poyet M."/>
            <person name="Groussin M."/>
            <person name="Gibbons S.M."/>
            <person name="Avila-Pacheco J."/>
            <person name="Jiang X."/>
            <person name="Kearney S.M."/>
            <person name="Perrotta A.R."/>
            <person name="Berdy B."/>
            <person name="Zhao S."/>
            <person name="Lieberman T.D."/>
            <person name="Swanson P.K."/>
            <person name="Smith M."/>
            <person name="Roesemann S."/>
            <person name="Alexander J.E."/>
            <person name="Rich S.A."/>
            <person name="Livny J."/>
            <person name="Vlamakis H."/>
            <person name="Clish C."/>
            <person name="Bullock K."/>
            <person name="Deik A."/>
            <person name="Scott J."/>
            <person name="Pierce K.A."/>
            <person name="Xavier R.J."/>
            <person name="Alm E.J."/>
        </authorList>
    </citation>
    <scope>NUCLEOTIDE SEQUENCE [LARGE SCALE GENOMIC DNA]</scope>
    <source>
        <strain evidence="2 3">BIOML-A163</strain>
    </source>
</reference>